<evidence type="ECO:0000256" key="2">
    <source>
        <dbReference type="ARBA" id="ARBA00023125"/>
    </source>
</evidence>
<evidence type="ECO:0000256" key="1">
    <source>
        <dbReference type="ARBA" id="ARBA00023015"/>
    </source>
</evidence>
<evidence type="ECO:0000259" key="4">
    <source>
        <dbReference type="SMART" id="SM00895"/>
    </source>
</evidence>
<evidence type="ECO:0000313" key="5">
    <source>
        <dbReference type="EMBL" id="GAC16242.1"/>
    </source>
</evidence>
<accession>K6YDH2</accession>
<dbReference type="EMBL" id="BAEN01000068">
    <property type="protein sequence ID" value="GAC16242.1"/>
    <property type="molecule type" value="Genomic_DNA"/>
</dbReference>
<protein>
    <recommendedName>
        <fullName evidence="4">GntR C-terminal domain-containing protein</fullName>
    </recommendedName>
</protein>
<dbReference type="SMART" id="SM00895">
    <property type="entry name" value="FCD"/>
    <property type="match status" value="1"/>
</dbReference>
<proteinExistence type="predicted"/>
<keyword evidence="6" id="KW-1185">Reference proteome</keyword>
<dbReference type="PANTHER" id="PTHR43537">
    <property type="entry name" value="TRANSCRIPTIONAL REGULATOR, GNTR FAMILY"/>
    <property type="match status" value="1"/>
</dbReference>
<dbReference type="STRING" id="1127673.GLIP_3631"/>
<comment type="caution">
    <text evidence="5">The sequence shown here is derived from an EMBL/GenBank/DDBJ whole genome shotgun (WGS) entry which is preliminary data.</text>
</comment>
<dbReference type="eggNOG" id="COG1802">
    <property type="taxonomic scope" value="Bacteria"/>
</dbReference>
<dbReference type="InterPro" id="IPR011711">
    <property type="entry name" value="GntR_C"/>
</dbReference>
<evidence type="ECO:0000256" key="3">
    <source>
        <dbReference type="ARBA" id="ARBA00023163"/>
    </source>
</evidence>
<dbReference type="Gene3D" id="1.20.120.530">
    <property type="entry name" value="GntR ligand-binding domain-like"/>
    <property type="match status" value="1"/>
</dbReference>
<dbReference type="Gene3D" id="1.10.10.10">
    <property type="entry name" value="Winged helix-like DNA-binding domain superfamily/Winged helix DNA-binding domain"/>
    <property type="match status" value="1"/>
</dbReference>
<dbReference type="InterPro" id="IPR036390">
    <property type="entry name" value="WH_DNA-bd_sf"/>
</dbReference>
<dbReference type="InterPro" id="IPR008920">
    <property type="entry name" value="TF_FadR/GntR_C"/>
</dbReference>
<dbReference type="SUPFAM" id="SSF46785">
    <property type="entry name" value="Winged helix' DNA-binding domain"/>
    <property type="match status" value="2"/>
</dbReference>
<keyword evidence="2" id="KW-0238">DNA-binding</keyword>
<reference evidence="5 6" key="1">
    <citation type="journal article" date="2017" name="Antonie Van Leeuwenhoek">
        <title>Rhizobium rhizosphaerae sp. nov., a novel species isolated from rice rhizosphere.</title>
        <authorList>
            <person name="Zhao J.J."/>
            <person name="Zhang J."/>
            <person name="Zhang R.J."/>
            <person name="Zhang C.W."/>
            <person name="Yin H.Q."/>
            <person name="Zhang X.X."/>
        </authorList>
    </citation>
    <scope>NUCLEOTIDE SEQUENCE [LARGE SCALE GENOMIC DNA]</scope>
    <source>
        <strain evidence="5 6">E3</strain>
    </source>
</reference>
<keyword evidence="1" id="KW-0805">Transcription regulation</keyword>
<sequence length="273" mass="32026">MANDIELTKLLNISRTTVRSCVEYLEEQGIVKRDGPNKVVLRNPKDTDFFDIKDKDSTKDIQIEKYFLNLINTGQLLPGDRFSELSLAKNSGCTTITVREFLIKFSNNGLIEKIPRGRWKMVKFDEDFARELVSFRKMVEMHAISELLKRPKDHPVWEELRELLVRHQEVSNDMENRYMEFPDLDRALHFIILQSVKNRFTQQFFDIVSFVCHYHYQWDKKGELERFTVAINEHIDLLNNLITHNNAGAIMSLATHLETAEITLLRCVHGLEK</sequence>
<dbReference type="Pfam" id="PF07729">
    <property type="entry name" value="FCD"/>
    <property type="match status" value="1"/>
</dbReference>
<dbReference type="SUPFAM" id="SSF48008">
    <property type="entry name" value="GntR ligand-binding domain-like"/>
    <property type="match status" value="1"/>
</dbReference>
<gene>
    <name evidence="5" type="ORF">GLIP_3631</name>
</gene>
<organism evidence="5 6">
    <name type="scientific">Aliiglaciecola lipolytica E3</name>
    <dbReference type="NCBI Taxonomy" id="1127673"/>
    <lineage>
        <taxon>Bacteria</taxon>
        <taxon>Pseudomonadati</taxon>
        <taxon>Pseudomonadota</taxon>
        <taxon>Gammaproteobacteria</taxon>
        <taxon>Alteromonadales</taxon>
        <taxon>Alteromonadaceae</taxon>
        <taxon>Aliiglaciecola</taxon>
    </lineage>
</organism>
<dbReference type="Proteomes" id="UP000006334">
    <property type="component" value="Unassembled WGS sequence"/>
</dbReference>
<keyword evidence="3" id="KW-0804">Transcription</keyword>
<evidence type="ECO:0000313" key="6">
    <source>
        <dbReference type="Proteomes" id="UP000006334"/>
    </source>
</evidence>
<dbReference type="PANTHER" id="PTHR43537:SF51">
    <property type="entry name" value="HTH-TYPE TRANSCRIPTIONAL REGULATOR LGOR-RELATED"/>
    <property type="match status" value="1"/>
</dbReference>
<dbReference type="InterPro" id="IPR036388">
    <property type="entry name" value="WH-like_DNA-bd_sf"/>
</dbReference>
<dbReference type="GO" id="GO:0003677">
    <property type="term" value="F:DNA binding"/>
    <property type="evidence" value="ECO:0007669"/>
    <property type="project" value="UniProtKB-KW"/>
</dbReference>
<name>K6YDH2_9ALTE</name>
<dbReference type="AlphaFoldDB" id="K6YDH2"/>
<feature type="domain" description="GntR C-terminal" evidence="4">
    <location>
        <begin position="131"/>
        <end position="259"/>
    </location>
</feature>